<dbReference type="GO" id="GO:0009295">
    <property type="term" value="C:nucleoid"/>
    <property type="evidence" value="ECO:0007669"/>
    <property type="project" value="TreeGrafter"/>
</dbReference>
<dbReference type="GO" id="GO:0003697">
    <property type="term" value="F:single-stranded DNA binding"/>
    <property type="evidence" value="ECO:0007669"/>
    <property type="project" value="UniProtKB-UniRule"/>
</dbReference>
<reference evidence="5" key="1">
    <citation type="journal article" date="2021" name="PeerJ">
        <title>Extensive microbial diversity within the chicken gut microbiome revealed by metagenomics and culture.</title>
        <authorList>
            <person name="Gilroy R."/>
            <person name="Ravi A."/>
            <person name="Getino M."/>
            <person name="Pursley I."/>
            <person name="Horton D.L."/>
            <person name="Alikhan N.F."/>
            <person name="Baker D."/>
            <person name="Gharbi K."/>
            <person name="Hall N."/>
            <person name="Watson M."/>
            <person name="Adriaenssens E.M."/>
            <person name="Foster-Nyarko E."/>
            <person name="Jarju S."/>
            <person name="Secka A."/>
            <person name="Antonio M."/>
            <person name="Oren A."/>
            <person name="Chaudhuri R.R."/>
            <person name="La Ragione R."/>
            <person name="Hildebrand F."/>
            <person name="Pallen M.J."/>
        </authorList>
    </citation>
    <scope>NUCLEOTIDE SEQUENCE</scope>
    <source>
        <strain evidence="5">A5-1222</strain>
    </source>
</reference>
<dbReference type="AlphaFoldDB" id="A0A9E2NVS0"/>
<sequence length="174" mass="19543">MNKVFLNGYLAQDPKSRVTPKGLDQSNITVAVDDSKNSNETYFIPCVIWGNSAKYVNANLTKGSFVAIDGRLSKRKYVMQNGQTSYVTEVLVDNIRAFSFKKNNSENSINNVQQSSQNATETANNLTKSDYSDVVVEIDSIINSHNASNISEQNDDDTSDFDEFNELDWEKEFN</sequence>
<name>A0A9E2NVS0_9BACT</name>
<dbReference type="EMBL" id="JAHLFM010000001">
    <property type="protein sequence ID" value="MBU3830540.1"/>
    <property type="molecule type" value="Genomic_DNA"/>
</dbReference>
<evidence type="ECO:0000313" key="5">
    <source>
        <dbReference type="EMBL" id="MBU3830540.1"/>
    </source>
</evidence>
<dbReference type="SUPFAM" id="SSF50249">
    <property type="entry name" value="Nucleic acid-binding proteins"/>
    <property type="match status" value="1"/>
</dbReference>
<comment type="caution">
    <text evidence="2">Lacks conserved residue(s) required for the propagation of feature annotation.</text>
</comment>
<evidence type="ECO:0000256" key="4">
    <source>
        <dbReference type="SAM" id="MobiDB-lite"/>
    </source>
</evidence>
<evidence type="ECO:0000256" key="1">
    <source>
        <dbReference type="ARBA" id="ARBA00023125"/>
    </source>
</evidence>
<organism evidence="5 6">
    <name type="scientific">Candidatus Ureaplasma intestinipullorum</name>
    <dbReference type="NCBI Taxonomy" id="2838770"/>
    <lineage>
        <taxon>Bacteria</taxon>
        <taxon>Bacillati</taxon>
        <taxon>Mycoplasmatota</taxon>
        <taxon>Mycoplasmoidales</taxon>
        <taxon>Mycoplasmoidaceae</taxon>
        <taxon>Ureaplasma</taxon>
    </lineage>
</organism>
<dbReference type="CDD" id="cd04496">
    <property type="entry name" value="SSB_OBF"/>
    <property type="match status" value="1"/>
</dbReference>
<evidence type="ECO:0000256" key="2">
    <source>
        <dbReference type="HAMAP-Rule" id="MF_00984"/>
    </source>
</evidence>
<dbReference type="PROSITE" id="PS50935">
    <property type="entry name" value="SSB"/>
    <property type="match status" value="1"/>
</dbReference>
<feature type="region of interest" description="Disordered" evidence="4">
    <location>
        <begin position="147"/>
        <end position="174"/>
    </location>
</feature>
<keyword evidence="1 2" id="KW-0238">DNA-binding</keyword>
<dbReference type="Pfam" id="PF00436">
    <property type="entry name" value="SSB"/>
    <property type="match status" value="1"/>
</dbReference>
<reference evidence="5" key="2">
    <citation type="submission" date="2021-04" db="EMBL/GenBank/DDBJ databases">
        <authorList>
            <person name="Gilroy R."/>
        </authorList>
    </citation>
    <scope>NUCLEOTIDE SEQUENCE</scope>
    <source>
        <strain evidence="5">A5-1222</strain>
    </source>
</reference>
<dbReference type="Proteomes" id="UP000824247">
    <property type="component" value="Unassembled WGS sequence"/>
</dbReference>
<comment type="caution">
    <text evidence="5">The sequence shown here is derived from an EMBL/GenBank/DDBJ whole genome shotgun (WGS) entry which is preliminary data.</text>
</comment>
<feature type="compositionally biased region" description="Acidic residues" evidence="4">
    <location>
        <begin position="153"/>
        <end position="167"/>
    </location>
</feature>
<dbReference type="NCBIfam" id="TIGR00621">
    <property type="entry name" value="ssb"/>
    <property type="match status" value="1"/>
</dbReference>
<evidence type="ECO:0000256" key="3">
    <source>
        <dbReference type="RuleBase" id="RU000524"/>
    </source>
</evidence>
<gene>
    <name evidence="5" type="ORF">H9897_00040</name>
</gene>
<dbReference type="PANTHER" id="PTHR10302:SF27">
    <property type="entry name" value="SINGLE-STRANDED DNA-BINDING PROTEIN"/>
    <property type="match status" value="1"/>
</dbReference>
<comment type="subunit">
    <text evidence="2">Homotetramer.</text>
</comment>
<dbReference type="InterPro" id="IPR012340">
    <property type="entry name" value="NA-bd_OB-fold"/>
</dbReference>
<protein>
    <recommendedName>
        <fullName evidence="2 3">Single-stranded DNA-binding protein</fullName>
        <shortName evidence="2">SSB</shortName>
    </recommendedName>
</protein>
<dbReference type="HAMAP" id="MF_00984">
    <property type="entry name" value="SSB"/>
    <property type="match status" value="1"/>
</dbReference>
<dbReference type="InterPro" id="IPR000424">
    <property type="entry name" value="Primosome_PriB/ssb"/>
</dbReference>
<evidence type="ECO:0000313" key="6">
    <source>
        <dbReference type="Proteomes" id="UP000824247"/>
    </source>
</evidence>
<accession>A0A9E2NVS0</accession>
<dbReference type="PANTHER" id="PTHR10302">
    <property type="entry name" value="SINGLE-STRANDED DNA-BINDING PROTEIN"/>
    <property type="match status" value="1"/>
</dbReference>
<dbReference type="GO" id="GO:0006260">
    <property type="term" value="P:DNA replication"/>
    <property type="evidence" value="ECO:0007669"/>
    <property type="project" value="InterPro"/>
</dbReference>
<dbReference type="InterPro" id="IPR011344">
    <property type="entry name" value="ssDNA-bd"/>
</dbReference>
<proteinExistence type="inferred from homology"/>
<dbReference type="Gene3D" id="2.40.50.140">
    <property type="entry name" value="Nucleic acid-binding proteins"/>
    <property type="match status" value="1"/>
</dbReference>